<feature type="domain" description="Helicase ATP-binding" evidence="7">
    <location>
        <begin position="768"/>
        <end position="1021"/>
    </location>
</feature>
<reference evidence="9" key="1">
    <citation type="submission" date="2013-10" db="EMBL/GenBank/DDBJ databases">
        <title>Genomic analysis of the causative agents of coccidiosis in chickens.</title>
        <authorList>
            <person name="Reid A.J."/>
            <person name="Blake D."/>
            <person name="Billington K."/>
            <person name="Browne H."/>
            <person name="Dunn M."/>
            <person name="Hung S."/>
            <person name="Kawahara F."/>
            <person name="Miranda-Saavedra D."/>
            <person name="Mourier T."/>
            <person name="Nagra H."/>
            <person name="Otto T.D."/>
            <person name="Rawlings N."/>
            <person name="Sanchez A."/>
            <person name="Sanders M."/>
            <person name="Subramaniam C."/>
            <person name="Tay Y."/>
            <person name="Dear P."/>
            <person name="Doerig C."/>
            <person name="Gruber A."/>
            <person name="Parkinson J."/>
            <person name="Shirley M."/>
            <person name="Wan K.L."/>
            <person name="Berriman M."/>
            <person name="Tomley F."/>
            <person name="Pain A."/>
        </authorList>
    </citation>
    <scope>NUCLEOTIDE SEQUENCE [LARGE SCALE GENOMIC DNA]</scope>
    <source>
        <strain evidence="9">Houghton</strain>
    </source>
</reference>
<dbReference type="InterPro" id="IPR027417">
    <property type="entry name" value="P-loop_NTPase"/>
</dbReference>
<feature type="compositionally biased region" description="Polar residues" evidence="6">
    <location>
        <begin position="552"/>
        <end position="561"/>
    </location>
</feature>
<evidence type="ECO:0000313" key="10">
    <source>
        <dbReference type="Proteomes" id="UP000018050"/>
    </source>
</evidence>
<keyword evidence="1 5" id="KW-0547">Nucleotide-binding</keyword>
<comment type="catalytic activity">
    <reaction evidence="5">
        <text>ATP + H2O = ADP + phosphate + H(+)</text>
        <dbReference type="Rhea" id="RHEA:13065"/>
        <dbReference type="ChEBI" id="CHEBI:15377"/>
        <dbReference type="ChEBI" id="CHEBI:15378"/>
        <dbReference type="ChEBI" id="CHEBI:30616"/>
        <dbReference type="ChEBI" id="CHEBI:43474"/>
        <dbReference type="ChEBI" id="CHEBI:456216"/>
        <dbReference type="EC" id="3.6.4.13"/>
    </reaction>
</comment>
<feature type="compositionally biased region" description="Polar residues" evidence="6">
    <location>
        <begin position="117"/>
        <end position="127"/>
    </location>
</feature>
<evidence type="ECO:0000256" key="3">
    <source>
        <dbReference type="ARBA" id="ARBA00022840"/>
    </source>
</evidence>
<dbReference type="OMA" id="VQFCILD"/>
<feature type="region of interest" description="Disordered" evidence="6">
    <location>
        <begin position="659"/>
        <end position="703"/>
    </location>
</feature>
<dbReference type="SMART" id="SM00487">
    <property type="entry name" value="DEXDc"/>
    <property type="match status" value="1"/>
</dbReference>
<dbReference type="Gene3D" id="3.40.50.300">
    <property type="entry name" value="P-loop containing nucleotide triphosphate hydrolases"/>
    <property type="match status" value="2"/>
</dbReference>
<dbReference type="PROSITE" id="PS51192">
    <property type="entry name" value="HELICASE_ATP_BIND_1"/>
    <property type="match status" value="1"/>
</dbReference>
<feature type="region of interest" description="Disordered" evidence="6">
    <location>
        <begin position="202"/>
        <end position="276"/>
    </location>
</feature>
<evidence type="ECO:0000313" key="9">
    <source>
        <dbReference type="EMBL" id="CDI79561.1"/>
    </source>
</evidence>
<comment type="domain">
    <text evidence="5">The Q motif is unique to and characteristic of the DEAD box family of RNA helicases and controls ATP binding and hydrolysis.</text>
</comment>
<dbReference type="GO" id="GO:0016787">
    <property type="term" value="F:hydrolase activity"/>
    <property type="evidence" value="ECO:0007669"/>
    <property type="project" value="UniProtKB-KW"/>
</dbReference>
<dbReference type="AlphaFoldDB" id="U6GH54"/>
<dbReference type="GeneID" id="25268272"/>
<feature type="region of interest" description="Disordered" evidence="6">
    <location>
        <begin position="530"/>
        <end position="589"/>
    </location>
</feature>
<dbReference type="OrthoDB" id="10256233at2759"/>
<feature type="region of interest" description="Disordered" evidence="6">
    <location>
        <begin position="341"/>
        <end position="369"/>
    </location>
</feature>
<dbReference type="EMBL" id="HG671043">
    <property type="protein sequence ID" value="CDI79561.1"/>
    <property type="molecule type" value="Genomic_DNA"/>
</dbReference>
<evidence type="ECO:0000259" key="8">
    <source>
        <dbReference type="PROSITE" id="PS51194"/>
    </source>
</evidence>
<evidence type="ECO:0000256" key="2">
    <source>
        <dbReference type="ARBA" id="ARBA00022801"/>
    </source>
</evidence>
<evidence type="ECO:0000256" key="6">
    <source>
        <dbReference type="SAM" id="MobiDB-lite"/>
    </source>
</evidence>
<dbReference type="PANTHER" id="PTHR24031">
    <property type="entry name" value="RNA HELICASE"/>
    <property type="match status" value="1"/>
</dbReference>
<protein>
    <recommendedName>
        <fullName evidence="5">ATP-dependent RNA helicase</fullName>
        <ecNumber evidence="5">3.6.4.13</ecNumber>
    </recommendedName>
</protein>
<keyword evidence="3 5" id="KW-0067">ATP-binding</keyword>
<dbReference type="InterPro" id="IPR011545">
    <property type="entry name" value="DEAD/DEAH_box_helicase_dom"/>
</dbReference>
<dbReference type="SUPFAM" id="SSF52540">
    <property type="entry name" value="P-loop containing nucleoside triphosphate hydrolases"/>
    <property type="match status" value="1"/>
</dbReference>
<feature type="compositionally biased region" description="Basic and acidic residues" evidence="6">
    <location>
        <begin position="238"/>
        <end position="264"/>
    </location>
</feature>
<dbReference type="GO" id="GO:0005524">
    <property type="term" value="F:ATP binding"/>
    <property type="evidence" value="ECO:0007669"/>
    <property type="project" value="UniProtKB-UniRule"/>
</dbReference>
<dbReference type="GO" id="GO:0003724">
    <property type="term" value="F:RNA helicase activity"/>
    <property type="evidence" value="ECO:0007669"/>
    <property type="project" value="UniProtKB-EC"/>
</dbReference>
<dbReference type="InterPro" id="IPR001650">
    <property type="entry name" value="Helicase_C-like"/>
</dbReference>
<dbReference type="Pfam" id="PF00270">
    <property type="entry name" value="DEAD"/>
    <property type="match status" value="1"/>
</dbReference>
<feature type="compositionally biased region" description="Low complexity" evidence="6">
    <location>
        <begin position="207"/>
        <end position="221"/>
    </location>
</feature>
<feature type="compositionally biased region" description="Basic and acidic residues" evidence="6">
    <location>
        <begin position="681"/>
        <end position="696"/>
    </location>
</feature>
<comment type="function">
    <text evidence="5">RNA helicase.</text>
</comment>
<feature type="region of interest" description="Disordered" evidence="6">
    <location>
        <begin position="78"/>
        <end position="128"/>
    </location>
</feature>
<evidence type="ECO:0000256" key="4">
    <source>
        <dbReference type="ARBA" id="ARBA00022884"/>
    </source>
</evidence>
<dbReference type="GO" id="GO:0003723">
    <property type="term" value="F:RNA binding"/>
    <property type="evidence" value="ECO:0007669"/>
    <property type="project" value="UniProtKB-UniRule"/>
</dbReference>
<dbReference type="VEuPathDB" id="ToxoDB:EAH_00002020"/>
<organism evidence="9 10">
    <name type="scientific">Eimeria acervulina</name>
    <name type="common">Coccidian parasite</name>
    <dbReference type="NCBI Taxonomy" id="5801"/>
    <lineage>
        <taxon>Eukaryota</taxon>
        <taxon>Sar</taxon>
        <taxon>Alveolata</taxon>
        <taxon>Apicomplexa</taxon>
        <taxon>Conoidasida</taxon>
        <taxon>Coccidia</taxon>
        <taxon>Eucoccidiorida</taxon>
        <taxon>Eimeriorina</taxon>
        <taxon>Eimeriidae</taxon>
        <taxon>Eimeria</taxon>
    </lineage>
</organism>
<name>U6GH54_EIMAC</name>
<reference evidence="9" key="2">
    <citation type="submission" date="2013-10" db="EMBL/GenBank/DDBJ databases">
        <authorList>
            <person name="Aslett M."/>
        </authorList>
    </citation>
    <scope>NUCLEOTIDE SEQUENCE [LARGE SCALE GENOMIC DNA]</scope>
    <source>
        <strain evidence="9">Houghton</strain>
    </source>
</reference>
<keyword evidence="10" id="KW-1185">Reference proteome</keyword>
<accession>U6GH54</accession>
<evidence type="ECO:0000256" key="1">
    <source>
        <dbReference type="ARBA" id="ARBA00022741"/>
    </source>
</evidence>
<proteinExistence type="inferred from homology"/>
<evidence type="ECO:0000259" key="7">
    <source>
        <dbReference type="PROSITE" id="PS51192"/>
    </source>
</evidence>
<keyword evidence="2 5" id="KW-0378">Hydrolase</keyword>
<dbReference type="RefSeq" id="XP_013250384.1">
    <property type="nucleotide sequence ID" value="XM_013394930.1"/>
</dbReference>
<comment type="similarity">
    <text evidence="5">Belongs to the DEAD box helicase family.</text>
</comment>
<dbReference type="InterPro" id="IPR014001">
    <property type="entry name" value="Helicase_ATP-bd"/>
</dbReference>
<dbReference type="PROSITE" id="PS51194">
    <property type="entry name" value="HELICASE_CTER"/>
    <property type="match status" value="1"/>
</dbReference>
<gene>
    <name evidence="9" type="ORF">EAH_00002020</name>
</gene>
<evidence type="ECO:0000256" key="5">
    <source>
        <dbReference type="RuleBase" id="RU365068"/>
    </source>
</evidence>
<keyword evidence="4 5" id="KW-0694">RNA-binding</keyword>
<dbReference type="SMART" id="SM00490">
    <property type="entry name" value="HELICc"/>
    <property type="match status" value="1"/>
</dbReference>
<dbReference type="Proteomes" id="UP000018050">
    <property type="component" value="Unassembled WGS sequence"/>
</dbReference>
<dbReference type="Pfam" id="PF00271">
    <property type="entry name" value="Helicase_C"/>
    <property type="match status" value="1"/>
</dbReference>
<dbReference type="CDD" id="cd18787">
    <property type="entry name" value="SF2_C_DEAD"/>
    <property type="match status" value="1"/>
</dbReference>
<feature type="domain" description="Helicase C-terminal" evidence="8">
    <location>
        <begin position="1053"/>
        <end position="1224"/>
    </location>
</feature>
<dbReference type="EC" id="3.6.4.13" evidence="5"/>
<sequence>MLHWTATVPSLKRTRIWGNRLMLQHHAYQRCEAYCVDNAWGPGPVSGKGMYQRSWLTPNWRRDLLTSAAPIEVISCSSLTPLPPPTEGHQPTPPGAANPAAQGSLLPDTAPPKTEKVSSVSSADTSTGGIGEIQSVEIDATLDGISREGLLQLLQELQQQTPELLRLLPTQNTSSLESLSTKELRGLVEQLLNLAEAADVHGNPDRVSVNSQVSSTSPSGSEMKSQRTQAAPQPQPQKKQEDSRDQQRKEKRKTREREQNDLPQKDSGAGVPVQSSLSQAAATATAAASAAAVEAQQLLEMGFSEEEGEGLFSALQEQLPVLPESDILDLLVTMGPVLQALLPPESSPQDYPSLEQHQRQKNEQQGSTVDSVRELLDATAQERQALAAEGVAIRRFVEAKVEPLSWEARKDLLLTLLAVAEAEAYCPKEPEVRQLLGLDDAGAVVTSSASAAGAAADRNGAEQSDSRAFGGLPVVSAWRRLLQLPENALRGENSLSAEEADALSVEEVKLRYSRVIKQAKEESIKASIKRCEYKEQDESSVEGPELPAESLVGTSASQRTIGSKPPTKASSAKPQDSEDSKHSVRQLSDSDCLGRRLNACSSAPTTGANLGAAVRDSIVTASSASESPMGGKEFQKAVIAAGRPSSVVRPASVGVSIGKNSSAIQSGRGDDPPIQEGDLLDPSRKPEKALGGHLDAEDSGDTSDWRRLRKLPGGAGRFAALGLNDVVSSAAAAFLGGTAPRPTPTQRLVVPPILEVFKKAERKSGMMVGKSSVDSLVALRAHTGSGKTLAFLLPLMQALREQEAAATAAAKRSAKDEVEYADLMDCKALAETLEVHRGAHRALFGARGPRALVICPSRPLASQVASVAAALAKRIRLSVGCTTGGVGTGDQLRLLRRRPVDILIGTPDRLLCLTRPNPMESRTCGTGERIDRTQRTSGRLVSLENVQFCILDEADASWLGGFRDDVEKLLLRSHFLHAVSQPVGEQETRWVQPKVLLTCTATPNSGVEGGLCELLELPAERVLTLSGGPSFPPQTQLCHEMMQARGADRFLLLVEQIKIHPQLRGKKILVFCNTVDSCRACCHHLQAADLPAEVPEIVSRHRPFLLSDHAMQGYDGSLPASVREKNLRSFQEGSGQRILVATDAVARGLHIGGVDAVVNADFPLTTVEYLHRAGRTGRLDSKGFVLSFVSKRDAAVAAAVRASLSAGLSTEGIDGRVPRPKSSVGYQCEPLPDCRLYHYSQVAHAPMAVRPASLRLDGC</sequence>
<feature type="compositionally biased region" description="Pro residues" evidence="6">
    <location>
        <begin position="81"/>
        <end position="96"/>
    </location>
</feature>
<keyword evidence="5 9" id="KW-0347">Helicase</keyword>